<feature type="chain" id="PRO_5027721390" description="ShKT domain-containing protein" evidence="3">
    <location>
        <begin position="26"/>
        <end position="508"/>
    </location>
</feature>
<reference evidence="5 6" key="1">
    <citation type="submission" date="2020-08" db="EMBL/GenBank/DDBJ databases">
        <authorList>
            <person name="Koutsovoulos G."/>
            <person name="Danchin GJ E."/>
        </authorList>
    </citation>
    <scope>NUCLEOTIDE SEQUENCE [LARGE SCALE GENOMIC DNA]</scope>
</reference>
<evidence type="ECO:0000256" key="2">
    <source>
        <dbReference type="SAM" id="MobiDB-lite"/>
    </source>
</evidence>
<dbReference type="Proteomes" id="UP000580250">
    <property type="component" value="Unassembled WGS sequence"/>
</dbReference>
<feature type="signal peptide" evidence="3">
    <location>
        <begin position="1"/>
        <end position="25"/>
    </location>
</feature>
<dbReference type="PROSITE" id="PS51670">
    <property type="entry name" value="SHKT"/>
    <property type="match status" value="1"/>
</dbReference>
<feature type="domain" description="ShKT" evidence="4">
    <location>
        <begin position="471"/>
        <end position="508"/>
    </location>
</feature>
<proteinExistence type="predicted"/>
<comment type="caution">
    <text evidence="5">The sequence shown here is derived from an EMBL/GenBank/DDBJ whole genome shotgun (WGS) entry which is preliminary data.</text>
</comment>
<feature type="compositionally biased region" description="Polar residues" evidence="2">
    <location>
        <begin position="49"/>
        <end position="74"/>
    </location>
</feature>
<organism evidence="5 6">
    <name type="scientific">Meloidogyne enterolobii</name>
    <name type="common">Root-knot nematode worm</name>
    <name type="synonym">Meloidogyne mayaguensis</name>
    <dbReference type="NCBI Taxonomy" id="390850"/>
    <lineage>
        <taxon>Eukaryota</taxon>
        <taxon>Metazoa</taxon>
        <taxon>Ecdysozoa</taxon>
        <taxon>Nematoda</taxon>
        <taxon>Chromadorea</taxon>
        <taxon>Rhabditida</taxon>
        <taxon>Tylenchina</taxon>
        <taxon>Tylenchomorpha</taxon>
        <taxon>Tylenchoidea</taxon>
        <taxon>Meloidogynidae</taxon>
        <taxon>Meloidogyninae</taxon>
        <taxon>Meloidogyne</taxon>
    </lineage>
</organism>
<sequence>MTQISLKFSILIIFLILNSFSLAFGSFNVLDGQPSELLAFAQVPPILPQNSQKSPNLQSNKQLNNENPLISENSEGNERQFVPLVVNGHRLNNNPTNPIFVRVVPNNQSKVNEIGKQDDDQRTNIKFAPNGDEIKEKINFEKKKEESTNPFSSLGSSTIEAKPSFNTKQEKQLQGKNEEKRKNANLNKPFIIKNEENKLEEKKREKKEEGNSNNKLIKEGKDNREKSEIPEEIKRENNKREEDNKGNKNKEEQNFPEKLYIKRNEKRGENKEKNEGNDLLIETWRNEIPLEGVKNWNKENEVDKNYLKTNKFAPWNELSLFPILLQTAFEEFKIVSREAERKALEKERQQNNFLKFKLKRNYKNRKESNKEGLNKEENECVDLAENCLENNIFCGIKPYQELMKENCDCTCKIYLKNKKKEEKIKSGENEEEGGSSEEETSSEGENSEEESSLEEAKESEDDKDIIKKTECSDKSFRCERWAKRGFCENRLFNNDLKKRICANSCNLC</sequence>
<evidence type="ECO:0000256" key="1">
    <source>
        <dbReference type="PROSITE-ProRule" id="PRU01005"/>
    </source>
</evidence>
<feature type="compositionally biased region" description="Acidic residues" evidence="2">
    <location>
        <begin position="429"/>
        <end position="463"/>
    </location>
</feature>
<gene>
    <name evidence="5" type="ORF">MENT_LOCUS49673</name>
</gene>
<feature type="compositionally biased region" description="Basic and acidic residues" evidence="2">
    <location>
        <begin position="168"/>
        <end position="182"/>
    </location>
</feature>
<feature type="compositionally biased region" description="Basic and acidic residues" evidence="2">
    <location>
        <begin position="193"/>
        <end position="274"/>
    </location>
</feature>
<dbReference type="PANTHER" id="PTHR21724:SF109">
    <property type="entry name" value="SHKT DOMAIN-CONTAINING PROTEIN"/>
    <property type="match status" value="1"/>
</dbReference>
<evidence type="ECO:0000259" key="4">
    <source>
        <dbReference type="PROSITE" id="PS51670"/>
    </source>
</evidence>
<protein>
    <recommendedName>
        <fullName evidence="4">ShKT domain-containing protein</fullName>
    </recommendedName>
</protein>
<accession>A0A6V7XBF0</accession>
<dbReference type="AlphaFoldDB" id="A0A6V7XBF0"/>
<feature type="region of interest" description="Disordered" evidence="2">
    <location>
        <begin position="424"/>
        <end position="464"/>
    </location>
</feature>
<feature type="compositionally biased region" description="Polar residues" evidence="2">
    <location>
        <begin position="148"/>
        <end position="167"/>
    </location>
</feature>
<dbReference type="InterPro" id="IPR003582">
    <property type="entry name" value="ShKT_dom"/>
</dbReference>
<dbReference type="PANTHER" id="PTHR21724">
    <property type="entry name" value="SHKT DOMAIN-CONTAINING PROTEIN"/>
    <property type="match status" value="1"/>
</dbReference>
<dbReference type="Pfam" id="PF01549">
    <property type="entry name" value="ShK"/>
    <property type="match status" value="2"/>
</dbReference>
<evidence type="ECO:0000313" key="5">
    <source>
        <dbReference type="EMBL" id="CAD2196502.1"/>
    </source>
</evidence>
<dbReference type="Gene3D" id="1.10.10.1940">
    <property type="match status" value="1"/>
</dbReference>
<feature type="region of interest" description="Disordered" evidence="2">
    <location>
        <begin position="49"/>
        <end position="76"/>
    </location>
</feature>
<feature type="region of interest" description="Disordered" evidence="2">
    <location>
        <begin position="139"/>
        <end position="274"/>
    </location>
</feature>
<dbReference type="EMBL" id="CAJEWN010001325">
    <property type="protein sequence ID" value="CAD2196502.1"/>
    <property type="molecule type" value="Genomic_DNA"/>
</dbReference>
<comment type="caution">
    <text evidence="1">Lacks conserved residue(s) required for the propagation of feature annotation.</text>
</comment>
<evidence type="ECO:0000313" key="6">
    <source>
        <dbReference type="Proteomes" id="UP000580250"/>
    </source>
</evidence>
<dbReference type="SMART" id="SM00254">
    <property type="entry name" value="ShKT"/>
    <property type="match status" value="2"/>
</dbReference>
<keyword evidence="3" id="KW-0732">Signal</keyword>
<name>A0A6V7XBF0_MELEN</name>
<evidence type="ECO:0000256" key="3">
    <source>
        <dbReference type="SAM" id="SignalP"/>
    </source>
</evidence>